<dbReference type="InterPro" id="IPR036291">
    <property type="entry name" value="NAD(P)-bd_dom_sf"/>
</dbReference>
<dbReference type="KEGG" id="pcm:AY601_2305"/>
<dbReference type="RefSeq" id="WP_068400836.1">
    <property type="nucleotide sequence ID" value="NZ_CP014504.1"/>
</dbReference>
<sequence length="275" mass="30123">MHSSNNKISILGCGWYGLGLAKELIKNGYIVKGSTTTPDKLAGLQQTGILPYLINFTEEENRVDRDFFDCDLLIISIPPKRNTAEQHTFLSKIQKISKAAEKGCIKNVIFISATSVYGDYNQEVNEQTIPNPETESGKAILAAEQTLTANPNFITTILRFGGLIGPGRDPGRFFAGKSAIPNGNAPVNLIHLSDCIGITLSIIEKQAFGYLFNACAEDHPTRSRFYTAAAANSGLALPQFKDELLNWKSVYSIYIGAKLNYEFKVGLNSFIGTNM</sequence>
<reference evidence="1 2" key="1">
    <citation type="submission" date="2016-03" db="EMBL/GenBank/DDBJ databases">
        <title>Complete genome sequence of Pedobacter cryoconitis PAMC 27485.</title>
        <authorList>
            <person name="Lee J."/>
            <person name="Kim O.-S."/>
        </authorList>
    </citation>
    <scope>NUCLEOTIDE SEQUENCE [LARGE SCALE GENOMIC DNA]</scope>
    <source>
        <strain evidence="1 2">PAMC 27485</strain>
    </source>
</reference>
<organism evidence="1 2">
    <name type="scientific">Pedobacter cryoconitis</name>
    <dbReference type="NCBI Taxonomy" id="188932"/>
    <lineage>
        <taxon>Bacteria</taxon>
        <taxon>Pseudomonadati</taxon>
        <taxon>Bacteroidota</taxon>
        <taxon>Sphingobacteriia</taxon>
        <taxon>Sphingobacteriales</taxon>
        <taxon>Sphingobacteriaceae</taxon>
        <taxon>Pedobacter</taxon>
    </lineage>
</organism>
<dbReference type="InterPro" id="IPR051783">
    <property type="entry name" value="NAD(P)-dependent_oxidoreduct"/>
</dbReference>
<dbReference type="Proteomes" id="UP000071561">
    <property type="component" value="Chromosome"/>
</dbReference>
<accession>A0A127VD55</accession>
<dbReference type="PANTHER" id="PTHR48079:SF6">
    <property type="entry name" value="NAD(P)-BINDING DOMAIN-CONTAINING PROTEIN-RELATED"/>
    <property type="match status" value="1"/>
</dbReference>
<gene>
    <name evidence="1" type="ORF">AY601_2305</name>
</gene>
<dbReference type="GO" id="GO:0004029">
    <property type="term" value="F:aldehyde dehydrogenase (NAD+) activity"/>
    <property type="evidence" value="ECO:0007669"/>
    <property type="project" value="TreeGrafter"/>
</dbReference>
<protein>
    <submittedName>
        <fullName evidence="1">NAD-dependent epimerase</fullName>
    </submittedName>
</protein>
<dbReference type="PATRIC" id="fig|188932.3.peg.2413"/>
<proteinExistence type="predicted"/>
<evidence type="ECO:0000313" key="1">
    <source>
        <dbReference type="EMBL" id="AMP99199.1"/>
    </source>
</evidence>
<evidence type="ECO:0000313" key="2">
    <source>
        <dbReference type="Proteomes" id="UP000071561"/>
    </source>
</evidence>
<dbReference type="SUPFAM" id="SSF51735">
    <property type="entry name" value="NAD(P)-binding Rossmann-fold domains"/>
    <property type="match status" value="1"/>
</dbReference>
<keyword evidence="2" id="KW-1185">Reference proteome</keyword>
<dbReference type="EMBL" id="CP014504">
    <property type="protein sequence ID" value="AMP99199.1"/>
    <property type="molecule type" value="Genomic_DNA"/>
</dbReference>
<dbReference type="GO" id="GO:0005737">
    <property type="term" value="C:cytoplasm"/>
    <property type="evidence" value="ECO:0007669"/>
    <property type="project" value="TreeGrafter"/>
</dbReference>
<name>A0A127VD55_9SPHI</name>
<dbReference type="PANTHER" id="PTHR48079">
    <property type="entry name" value="PROTEIN YEEZ"/>
    <property type="match status" value="1"/>
</dbReference>
<dbReference type="OrthoDB" id="751203at2"/>
<dbReference type="Gene3D" id="3.40.50.720">
    <property type="entry name" value="NAD(P)-binding Rossmann-like Domain"/>
    <property type="match status" value="1"/>
</dbReference>
<dbReference type="AlphaFoldDB" id="A0A127VD55"/>